<dbReference type="InterPro" id="IPR050503">
    <property type="entry name" value="cAMP-dep_PK_reg_su-like"/>
</dbReference>
<dbReference type="GO" id="GO:0004862">
    <property type="term" value="F:cAMP-dependent protein kinase inhibitor activity"/>
    <property type="evidence" value="ECO:0007669"/>
    <property type="project" value="TreeGrafter"/>
</dbReference>
<dbReference type="InterPro" id="IPR000595">
    <property type="entry name" value="cNMP-bd_dom"/>
</dbReference>
<organism evidence="2 3">
    <name type="scientific">Desulfobacter postgatei 2ac9</name>
    <dbReference type="NCBI Taxonomy" id="879212"/>
    <lineage>
        <taxon>Bacteria</taxon>
        <taxon>Pseudomonadati</taxon>
        <taxon>Thermodesulfobacteriota</taxon>
        <taxon>Desulfobacteria</taxon>
        <taxon>Desulfobacterales</taxon>
        <taxon>Desulfobacteraceae</taxon>
        <taxon>Desulfobacter</taxon>
    </lineage>
</organism>
<dbReference type="eggNOG" id="COG1027">
    <property type="taxonomic scope" value="Bacteria"/>
</dbReference>
<dbReference type="AlphaFoldDB" id="I5B186"/>
<evidence type="ECO:0000313" key="2">
    <source>
        <dbReference type="EMBL" id="EIM63249.1"/>
    </source>
</evidence>
<reference evidence="2 3" key="1">
    <citation type="submission" date="2011-09" db="EMBL/GenBank/DDBJ databases">
        <authorList>
            <consortium name="US DOE Joint Genome Institute (JGI-PGF)"/>
            <person name="Lucas S."/>
            <person name="Han J."/>
            <person name="Lapidus A."/>
            <person name="Cheng J.-F."/>
            <person name="Goodwin L."/>
            <person name="Pitluck S."/>
            <person name="Peters L."/>
            <person name="Land M.L."/>
            <person name="Hauser L."/>
            <person name="Orellana R."/>
            <person name="Lovley D."/>
            <person name="Woyke T.J."/>
        </authorList>
    </citation>
    <scope>NUCLEOTIDE SEQUENCE [LARGE SCALE GENOMIC DNA]</scope>
    <source>
        <strain evidence="2 3">2ac9</strain>
    </source>
</reference>
<gene>
    <name evidence="2" type="ORF">DespoDRAFT_01290</name>
</gene>
<dbReference type="GO" id="GO:0034236">
    <property type="term" value="F:protein kinase A catalytic subunit binding"/>
    <property type="evidence" value="ECO:0007669"/>
    <property type="project" value="TreeGrafter"/>
</dbReference>
<dbReference type="PANTHER" id="PTHR11635">
    <property type="entry name" value="CAMP-DEPENDENT PROTEIN KINASE REGULATORY CHAIN"/>
    <property type="match status" value="1"/>
</dbReference>
<dbReference type="PROSITE" id="PS50042">
    <property type="entry name" value="CNMP_BINDING_3"/>
    <property type="match status" value="1"/>
</dbReference>
<accession>I5B186</accession>
<dbReference type="STRING" id="879212.DespoDRAFT_01290"/>
<feature type="domain" description="Cyclic nucleotide-binding" evidence="1">
    <location>
        <begin position="16"/>
        <end position="134"/>
    </location>
</feature>
<dbReference type="SMART" id="SM00100">
    <property type="entry name" value="cNMP"/>
    <property type="match status" value="1"/>
</dbReference>
<proteinExistence type="predicted"/>
<dbReference type="GO" id="GO:0030552">
    <property type="term" value="F:cAMP binding"/>
    <property type="evidence" value="ECO:0007669"/>
    <property type="project" value="TreeGrafter"/>
</dbReference>
<dbReference type="GO" id="GO:0005829">
    <property type="term" value="C:cytosol"/>
    <property type="evidence" value="ECO:0007669"/>
    <property type="project" value="TreeGrafter"/>
</dbReference>
<evidence type="ECO:0000313" key="3">
    <source>
        <dbReference type="Proteomes" id="UP000005778"/>
    </source>
</evidence>
<dbReference type="HOGENOM" id="CLU_075053_16_0_7"/>
<evidence type="ECO:0000259" key="1">
    <source>
        <dbReference type="PROSITE" id="PS50042"/>
    </source>
</evidence>
<dbReference type="Gene3D" id="2.60.120.10">
    <property type="entry name" value="Jelly Rolls"/>
    <property type="match status" value="1"/>
</dbReference>
<dbReference type="SUPFAM" id="SSF51206">
    <property type="entry name" value="cAMP-binding domain-like"/>
    <property type="match status" value="1"/>
</dbReference>
<dbReference type="EMBL" id="CM001488">
    <property type="protein sequence ID" value="EIM63249.1"/>
    <property type="molecule type" value="Genomic_DNA"/>
</dbReference>
<dbReference type="GO" id="GO:0005952">
    <property type="term" value="C:cAMP-dependent protein kinase complex"/>
    <property type="evidence" value="ECO:0007669"/>
    <property type="project" value="InterPro"/>
</dbReference>
<protein>
    <submittedName>
        <fullName evidence="2">Cyclic nucleotide-binding protein</fullName>
    </submittedName>
</protein>
<dbReference type="PANTHER" id="PTHR11635:SF152">
    <property type="entry name" value="CAMP-DEPENDENT PROTEIN KINASE TYPE I REGULATORY SUBUNIT-RELATED"/>
    <property type="match status" value="1"/>
</dbReference>
<name>I5B186_9BACT</name>
<dbReference type="Proteomes" id="UP000005778">
    <property type="component" value="Chromosome"/>
</dbReference>
<dbReference type="CDD" id="cd00038">
    <property type="entry name" value="CAP_ED"/>
    <property type="match status" value="1"/>
</dbReference>
<keyword evidence="3" id="KW-1185">Reference proteome</keyword>
<reference evidence="2 3" key="2">
    <citation type="submission" date="2012-02" db="EMBL/GenBank/DDBJ databases">
        <title>Improved High-Quality Draft sequence of Desulfobacter postgatei 2ac9.</title>
        <authorList>
            <consortium name="US DOE Joint Genome Institute"/>
            <person name="Lucas S."/>
            <person name="Han J."/>
            <person name="Lapidus A."/>
            <person name="Cheng J.-F."/>
            <person name="Goodwin L."/>
            <person name="Pitluck S."/>
            <person name="Peters L."/>
            <person name="Ovchinnikova G."/>
            <person name="Held B."/>
            <person name="Detter J.C."/>
            <person name="Han C."/>
            <person name="Tapia R."/>
            <person name="Land M."/>
            <person name="Hauser L."/>
            <person name="Kyrpides N."/>
            <person name="Ivanova N."/>
            <person name="Pagani I."/>
            <person name="Orellana R."/>
            <person name="Lovley D."/>
            <person name="Woyke T."/>
        </authorList>
    </citation>
    <scope>NUCLEOTIDE SEQUENCE [LARGE SCALE GENOMIC DNA]</scope>
    <source>
        <strain evidence="2 3">2ac9</strain>
    </source>
</reference>
<sequence>MISRMDQINFLEKVTLFKNLSRDELESLASISEIRIFEKGDFLFQQNTQPDSIFLIYQGDVVLFVTTPYGEKKTITSFGKYDFLGEGSLMDDSPRSTSAKAEFDTTVLVLHNSDIRKIFKLHSLLSVKIFTQII</sequence>
<dbReference type="InterPro" id="IPR018490">
    <property type="entry name" value="cNMP-bd_dom_sf"/>
</dbReference>
<dbReference type="OrthoDB" id="3525895at2"/>
<dbReference type="Pfam" id="PF00027">
    <property type="entry name" value="cNMP_binding"/>
    <property type="match status" value="1"/>
</dbReference>
<dbReference type="InterPro" id="IPR014710">
    <property type="entry name" value="RmlC-like_jellyroll"/>
</dbReference>